<dbReference type="Pfam" id="PF01656">
    <property type="entry name" value="CbiA"/>
    <property type="match status" value="1"/>
</dbReference>
<comment type="cofactor">
    <cofactor evidence="1 8">
        <name>Mg(2+)</name>
        <dbReference type="ChEBI" id="CHEBI:18420"/>
    </cofactor>
</comment>
<evidence type="ECO:0000256" key="1">
    <source>
        <dbReference type="ARBA" id="ARBA00001946"/>
    </source>
</evidence>
<dbReference type="InterPro" id="IPR011698">
    <property type="entry name" value="GATase_3"/>
</dbReference>
<keyword evidence="12" id="KW-1185">Reference proteome</keyword>
<comment type="pathway">
    <text evidence="8">Cofactor biosynthesis; adenosylcobalamin biosynthesis; cob(II)yrinate a,c-diamide from sirohydrochlorin (anaerobic route): step 10/10.</text>
</comment>
<dbReference type="EC" id="6.3.5.11" evidence="8"/>
<dbReference type="PROSITE" id="PS51274">
    <property type="entry name" value="GATASE_COBBQ"/>
    <property type="match status" value="1"/>
</dbReference>
<reference evidence="11 12" key="1">
    <citation type="journal article" date="2012" name="J. Bacteriol.">
        <title>Complete genome sequence of a thermophilic methanogen, Methanocella conradii HZ254, isolated from Chinese rice field soil.</title>
        <authorList>
            <person name="Lu Z."/>
            <person name="Lu Y."/>
        </authorList>
    </citation>
    <scope>NUCLEOTIDE SEQUENCE [LARGE SCALE GENOMIC DNA]</scope>
    <source>
        <strain evidence="12">DSM 24694 / JCM 17849 / CGMCC 1.5162 / HZ254</strain>
    </source>
</reference>
<evidence type="ECO:0000256" key="2">
    <source>
        <dbReference type="ARBA" id="ARBA00022573"/>
    </source>
</evidence>
<comment type="catalytic activity">
    <reaction evidence="8">
        <text>cob(II)yrinate + 2 L-glutamine + 2 ATP + 2 H2O = cob(II)yrinate a,c diamide + 2 L-glutamate + 2 ADP + 2 phosphate + 2 H(+)</text>
        <dbReference type="Rhea" id="RHEA:26289"/>
        <dbReference type="ChEBI" id="CHEBI:15377"/>
        <dbReference type="ChEBI" id="CHEBI:15378"/>
        <dbReference type="ChEBI" id="CHEBI:29985"/>
        <dbReference type="ChEBI" id="CHEBI:30616"/>
        <dbReference type="ChEBI" id="CHEBI:43474"/>
        <dbReference type="ChEBI" id="CHEBI:58359"/>
        <dbReference type="ChEBI" id="CHEBI:58537"/>
        <dbReference type="ChEBI" id="CHEBI:58894"/>
        <dbReference type="ChEBI" id="CHEBI:456216"/>
        <dbReference type="EC" id="6.3.5.11"/>
    </reaction>
</comment>
<feature type="site" description="Increases nucleophilicity of active site Cys" evidence="8">
    <location>
        <position position="420"/>
    </location>
</feature>
<evidence type="ECO:0000259" key="9">
    <source>
        <dbReference type="Pfam" id="PF01656"/>
    </source>
</evidence>
<comment type="function">
    <text evidence="8">Catalyzes the ATP-dependent amidation of the two carboxylate groups at positions a and c of cobyrinate, using either L-glutamine or ammonia as the nitrogen source. Involved in the biosynthesis of the unique nickel-containing tetrapyrrole coenzyme F430, the prosthetic group of methyl-coenzyme M reductase (MCR), which plays a key role in methanogenesis and anaerobic methane oxidation. Catalyzes the ATP-dependent amidation of the two carboxylate groups at positions a and c of Ni-sirohydrochlorin, using L-glutamine or ammonia as the nitrogen source.</text>
</comment>
<protein>
    <recommendedName>
        <fullName evidence="8">Cobyrinate a,c-diamide synthase</fullName>
        <ecNumber evidence="8">6.3.5.11</ecNumber>
    </recommendedName>
    <alternativeName>
        <fullName evidence="8">Cobyrinic acid a,c-diamide synthetase</fullName>
    </alternativeName>
    <alternativeName>
        <fullName evidence="8">Ni-sirohydrochlorin a,c-diamide synthase</fullName>
        <ecNumber evidence="8">6.3.5.12</ecNumber>
    </alternativeName>
    <alternativeName>
        <fullName evidence="8">Ni-sirohydrochlorin a,c-diamide synthetase</fullName>
    </alternativeName>
</protein>
<dbReference type="InterPro" id="IPR002586">
    <property type="entry name" value="CobQ/CobB/MinD/ParA_Nub-bd_dom"/>
</dbReference>
<evidence type="ECO:0000313" key="11">
    <source>
        <dbReference type="EMBL" id="AFD00562.1"/>
    </source>
</evidence>
<dbReference type="InterPro" id="IPR029062">
    <property type="entry name" value="Class_I_gatase-like"/>
</dbReference>
<dbReference type="InterPro" id="IPR027417">
    <property type="entry name" value="P-loop_NTPase"/>
</dbReference>
<dbReference type="HAMAP" id="MF_00027">
    <property type="entry name" value="CobB_CbiA"/>
    <property type="match status" value="1"/>
</dbReference>
<dbReference type="GeneID" id="11971965"/>
<evidence type="ECO:0000256" key="4">
    <source>
        <dbReference type="ARBA" id="ARBA00022741"/>
    </source>
</evidence>
<dbReference type="InterPro" id="IPR004484">
    <property type="entry name" value="CbiA/CobB_synth"/>
</dbReference>
<feature type="domain" description="CobB/CobQ-like glutamine amidotransferase" evidence="10">
    <location>
        <begin position="242"/>
        <end position="425"/>
    </location>
</feature>
<name>H8IAQ7_METCZ</name>
<keyword evidence="4 8" id="KW-0547">Nucleotide-binding</keyword>
<dbReference type="GO" id="GO:0005524">
    <property type="term" value="F:ATP binding"/>
    <property type="evidence" value="ECO:0007669"/>
    <property type="project" value="UniProtKB-UniRule"/>
</dbReference>
<evidence type="ECO:0000256" key="8">
    <source>
        <dbReference type="HAMAP-Rule" id="MF_00027"/>
    </source>
</evidence>
<dbReference type="EC" id="6.3.5.12" evidence="8"/>
<sequence length="441" mass="47841">MIIPRIVIAGTHSGCGKTTIATGLMGALAARGYAVQPFKVGPDFIDPTHHAAICGRPSRNLDPFMMGEEGVLNTFKKACAGAEVAVVEGVMGMYDGLEGADTCSTAHVARILSAPVLLVVDVKGMSRSANAMLKGYASFDPSIRIEGAIFNRLGSQNHKKMIEASLSVRALGWIPKRDDLEVKSRHLGLRMAGELKDRVRLGDVISKYVDVDAIMNVAKAAGPLPGPARDATPSNSVHKVAIGVARDAAFCFYYQDNLDLLSSVAQLIYFSPMDDKLPDVDALYFGGGYPELYAKELEASRCREKLKKAIDDGMPVYAECGGLMYLCQSLAYDKDYRMAGVLPARAEMTGRIQALGYVKAESMNGSIFPEGMAMYGHEFHYSRVTCGHDARFAFRLLRGKGIKCGRDGLFEHNAIGTYTHAYFTREFVASLISAAELYNKS</sequence>
<keyword evidence="2 8" id="KW-0169">Cobalamin biosynthesis</keyword>
<evidence type="ECO:0000256" key="7">
    <source>
        <dbReference type="ARBA" id="ARBA00022962"/>
    </source>
</evidence>
<comment type="similarity">
    <text evidence="8">Belongs to the CobB/CbiA family.</text>
</comment>
<dbReference type="CDD" id="cd05388">
    <property type="entry name" value="CobB_N"/>
    <property type="match status" value="1"/>
</dbReference>
<dbReference type="STRING" id="1041930.Mtc_1819"/>
<comment type="miscellaneous">
    <text evidence="8">The a and c carboxylates of cobyrinate and Ni-sirohydrochlorin are activated for nucleophilic attack via formation of a phosphorylated intermediate by ATP. CbiA catalyzes first the amidation of the c-carboxylate, and then that of the a-carboxylate.</text>
</comment>
<evidence type="ECO:0000259" key="10">
    <source>
        <dbReference type="Pfam" id="PF07685"/>
    </source>
</evidence>
<feature type="active site" description="Nucleophile" evidence="8">
    <location>
        <position position="320"/>
    </location>
</feature>
<keyword evidence="6 8" id="KW-0460">Magnesium</keyword>
<dbReference type="AlphaFoldDB" id="H8IAQ7"/>
<organism evidence="11 12">
    <name type="scientific">Methanocella conradii (strain DSM 24694 / JCM 17849 / CGMCC 1.5162 / HZ254)</name>
    <dbReference type="NCBI Taxonomy" id="1041930"/>
    <lineage>
        <taxon>Archaea</taxon>
        <taxon>Methanobacteriati</taxon>
        <taxon>Methanobacteriota</taxon>
        <taxon>Stenosarchaea group</taxon>
        <taxon>Methanomicrobia</taxon>
        <taxon>Methanocellales</taxon>
        <taxon>Methanocellaceae</taxon>
        <taxon>Methanocella</taxon>
    </lineage>
</organism>
<comment type="domain">
    <text evidence="8">Comprises of two domains. The C-terminal domain contains the binding site for glutamine and catalyzes the hydrolysis of this substrate to glutamate and ammonia. The N-terminal domain is anticipated to bind ATP, and cobyrinate or Ni-sirohydrochlorin, and catalyzes the ultimate synthesis of the diamide product. The ammonia produced via the glutaminase domain is probably translocated to the adjacent domain via a molecular tunnel, where it reacts with an activated intermediate.</text>
</comment>
<dbReference type="Gene3D" id="3.40.50.300">
    <property type="entry name" value="P-loop containing nucleotide triphosphate hydrolases"/>
    <property type="match status" value="2"/>
</dbReference>
<keyword evidence="8" id="KW-0484">Methanogenesis</keyword>
<dbReference type="KEGG" id="mez:Mtc_1819"/>
<evidence type="ECO:0000256" key="3">
    <source>
        <dbReference type="ARBA" id="ARBA00022598"/>
    </source>
</evidence>
<evidence type="ECO:0000256" key="6">
    <source>
        <dbReference type="ARBA" id="ARBA00022842"/>
    </source>
</evidence>
<keyword evidence="3 8" id="KW-0436">Ligase</keyword>
<dbReference type="GO" id="GO:0015948">
    <property type="term" value="P:methanogenesis"/>
    <property type="evidence" value="ECO:0007669"/>
    <property type="project" value="UniProtKB-KW"/>
</dbReference>
<dbReference type="HOGENOM" id="CLU_022752_2_0_2"/>
<accession>H8IAQ7</accession>
<comment type="catalytic activity">
    <reaction evidence="8">
        <text>Ni-sirohydrochlorin + 2 L-glutamine + 2 ATP + 2 H2O = Ni-sirohydrochlorin a,c-diamide + 2 L-glutamate + 2 ADP + 2 phosphate + 2 H(+)</text>
        <dbReference type="Rhea" id="RHEA:52896"/>
        <dbReference type="ChEBI" id="CHEBI:15377"/>
        <dbReference type="ChEBI" id="CHEBI:15378"/>
        <dbReference type="ChEBI" id="CHEBI:29985"/>
        <dbReference type="ChEBI" id="CHEBI:30616"/>
        <dbReference type="ChEBI" id="CHEBI:43474"/>
        <dbReference type="ChEBI" id="CHEBI:58359"/>
        <dbReference type="ChEBI" id="CHEBI:136841"/>
        <dbReference type="ChEBI" id="CHEBI:136887"/>
        <dbReference type="ChEBI" id="CHEBI:456216"/>
        <dbReference type="EC" id="6.3.5.12"/>
    </reaction>
</comment>
<dbReference type="GO" id="GO:0009236">
    <property type="term" value="P:cobalamin biosynthetic process"/>
    <property type="evidence" value="ECO:0007669"/>
    <property type="project" value="UniProtKB-UniRule"/>
</dbReference>
<evidence type="ECO:0000256" key="5">
    <source>
        <dbReference type="ARBA" id="ARBA00022840"/>
    </source>
</evidence>
<keyword evidence="5 8" id="KW-0067">ATP-binding</keyword>
<dbReference type="SUPFAM" id="SSF52540">
    <property type="entry name" value="P-loop containing nucleoside triphosphate hydrolases"/>
    <property type="match status" value="1"/>
</dbReference>
<dbReference type="NCBIfam" id="TIGR00379">
    <property type="entry name" value="cobB"/>
    <property type="match status" value="1"/>
</dbReference>
<dbReference type="RefSeq" id="WP_014406393.1">
    <property type="nucleotide sequence ID" value="NC_017034.1"/>
</dbReference>
<dbReference type="OrthoDB" id="8896at2157"/>
<dbReference type="Pfam" id="PF07685">
    <property type="entry name" value="GATase_3"/>
    <property type="match status" value="1"/>
</dbReference>
<feature type="domain" description="CobQ/CobB/MinD/ParA nucleotide binding" evidence="9">
    <location>
        <begin position="6"/>
        <end position="186"/>
    </location>
</feature>
<evidence type="ECO:0000313" key="12">
    <source>
        <dbReference type="Proteomes" id="UP000005233"/>
    </source>
</evidence>
<dbReference type="PANTHER" id="PTHR43873:SF1">
    <property type="entry name" value="COBYRINATE A,C-DIAMIDE SYNTHASE"/>
    <property type="match status" value="1"/>
</dbReference>
<dbReference type="Proteomes" id="UP000005233">
    <property type="component" value="Chromosome"/>
</dbReference>
<dbReference type="CDD" id="cd03130">
    <property type="entry name" value="GATase1_CobB"/>
    <property type="match status" value="1"/>
</dbReference>
<dbReference type="Gene3D" id="3.40.50.880">
    <property type="match status" value="1"/>
</dbReference>
<keyword evidence="7 8" id="KW-0315">Glutamine amidotransferase</keyword>
<dbReference type="eggNOG" id="arCOG00106">
    <property type="taxonomic scope" value="Archaea"/>
</dbReference>
<gene>
    <name evidence="11" type="primary">cbiA-2</name>
    <name evidence="8" type="synonym">cbiA</name>
    <name evidence="8" type="synonym">cfbB</name>
    <name evidence="11" type="ordered locus">Mtc_1819</name>
</gene>
<proteinExistence type="inferred from homology"/>
<dbReference type="EMBL" id="CP003243">
    <property type="protein sequence ID" value="AFD00562.1"/>
    <property type="molecule type" value="Genomic_DNA"/>
</dbReference>
<dbReference type="SUPFAM" id="SSF52317">
    <property type="entry name" value="Class I glutamine amidotransferase-like"/>
    <property type="match status" value="1"/>
</dbReference>
<dbReference type="GO" id="GO:0042242">
    <property type="term" value="F:cobyrinic acid a,c-diamide synthase activity"/>
    <property type="evidence" value="ECO:0007669"/>
    <property type="project" value="UniProtKB-UniRule"/>
</dbReference>
<dbReference type="NCBIfam" id="NF002204">
    <property type="entry name" value="PRK01077.1"/>
    <property type="match status" value="1"/>
</dbReference>
<dbReference type="UniPathway" id="UPA00148">
    <property type="reaction ID" value="UER00231"/>
</dbReference>
<dbReference type="PANTHER" id="PTHR43873">
    <property type="entry name" value="COBYRINATE A,C-DIAMIDE SYNTHASE"/>
    <property type="match status" value="1"/>
</dbReference>